<feature type="compositionally biased region" description="Low complexity" evidence="1">
    <location>
        <begin position="434"/>
        <end position="443"/>
    </location>
</feature>
<feature type="region of interest" description="Disordered" evidence="1">
    <location>
        <begin position="291"/>
        <end position="319"/>
    </location>
</feature>
<dbReference type="AlphaFoldDB" id="A0AAE0JNG1"/>
<organism evidence="2 3">
    <name type="scientific">Neurospora tetraspora</name>
    <dbReference type="NCBI Taxonomy" id="94610"/>
    <lineage>
        <taxon>Eukaryota</taxon>
        <taxon>Fungi</taxon>
        <taxon>Dikarya</taxon>
        <taxon>Ascomycota</taxon>
        <taxon>Pezizomycotina</taxon>
        <taxon>Sordariomycetes</taxon>
        <taxon>Sordariomycetidae</taxon>
        <taxon>Sordariales</taxon>
        <taxon>Sordariaceae</taxon>
        <taxon>Neurospora</taxon>
    </lineage>
</organism>
<accession>A0AAE0JNG1</accession>
<reference evidence="2" key="1">
    <citation type="journal article" date="2023" name="Mol. Phylogenet. Evol.">
        <title>Genome-scale phylogeny and comparative genomics of the fungal order Sordariales.</title>
        <authorList>
            <person name="Hensen N."/>
            <person name="Bonometti L."/>
            <person name="Westerberg I."/>
            <person name="Brannstrom I.O."/>
            <person name="Guillou S."/>
            <person name="Cros-Aarteil S."/>
            <person name="Calhoun S."/>
            <person name="Haridas S."/>
            <person name="Kuo A."/>
            <person name="Mondo S."/>
            <person name="Pangilinan J."/>
            <person name="Riley R."/>
            <person name="LaButti K."/>
            <person name="Andreopoulos B."/>
            <person name="Lipzen A."/>
            <person name="Chen C."/>
            <person name="Yan M."/>
            <person name="Daum C."/>
            <person name="Ng V."/>
            <person name="Clum A."/>
            <person name="Steindorff A."/>
            <person name="Ohm R.A."/>
            <person name="Martin F."/>
            <person name="Silar P."/>
            <person name="Natvig D.O."/>
            <person name="Lalanne C."/>
            <person name="Gautier V."/>
            <person name="Ament-Velasquez S.L."/>
            <person name="Kruys A."/>
            <person name="Hutchinson M.I."/>
            <person name="Powell A.J."/>
            <person name="Barry K."/>
            <person name="Miller A.N."/>
            <person name="Grigoriev I.V."/>
            <person name="Debuchy R."/>
            <person name="Gladieux P."/>
            <person name="Hiltunen Thoren M."/>
            <person name="Johannesson H."/>
        </authorList>
    </citation>
    <scope>NUCLEOTIDE SEQUENCE</scope>
    <source>
        <strain evidence="2">CBS 560.94</strain>
    </source>
</reference>
<feature type="compositionally biased region" description="Low complexity" evidence="1">
    <location>
        <begin position="474"/>
        <end position="488"/>
    </location>
</feature>
<feature type="region of interest" description="Disordered" evidence="1">
    <location>
        <begin position="74"/>
        <end position="93"/>
    </location>
</feature>
<gene>
    <name evidence="2" type="ORF">B0H65DRAFT_25708</name>
</gene>
<keyword evidence="3" id="KW-1185">Reference proteome</keyword>
<reference evidence="2" key="2">
    <citation type="submission" date="2023-06" db="EMBL/GenBank/DDBJ databases">
        <authorList>
            <consortium name="Lawrence Berkeley National Laboratory"/>
            <person name="Haridas S."/>
            <person name="Hensen N."/>
            <person name="Bonometti L."/>
            <person name="Westerberg I."/>
            <person name="Brannstrom I.O."/>
            <person name="Guillou S."/>
            <person name="Cros-Aarteil S."/>
            <person name="Calhoun S."/>
            <person name="Kuo A."/>
            <person name="Mondo S."/>
            <person name="Pangilinan J."/>
            <person name="Riley R."/>
            <person name="Labutti K."/>
            <person name="Andreopoulos B."/>
            <person name="Lipzen A."/>
            <person name="Chen C."/>
            <person name="Yanf M."/>
            <person name="Daum C."/>
            <person name="Ng V."/>
            <person name="Clum A."/>
            <person name="Steindorff A."/>
            <person name="Ohm R."/>
            <person name="Martin F."/>
            <person name="Silar P."/>
            <person name="Natvig D."/>
            <person name="Lalanne C."/>
            <person name="Gautier V."/>
            <person name="Ament-Velasquez S.L."/>
            <person name="Kruys A."/>
            <person name="Hutchinson M.I."/>
            <person name="Powell A.J."/>
            <person name="Barry K."/>
            <person name="Miller A.N."/>
            <person name="Grigoriev I.V."/>
            <person name="Debuchy R."/>
            <person name="Gladieux P."/>
            <person name="Thoren M.H."/>
            <person name="Johannesson H."/>
        </authorList>
    </citation>
    <scope>NUCLEOTIDE SEQUENCE</scope>
    <source>
        <strain evidence="2">CBS 560.94</strain>
    </source>
</reference>
<feature type="compositionally biased region" description="Acidic residues" evidence="1">
    <location>
        <begin position="422"/>
        <end position="431"/>
    </location>
</feature>
<dbReference type="EMBL" id="JAUEPP010000001">
    <property type="protein sequence ID" value="KAK3354809.1"/>
    <property type="molecule type" value="Genomic_DNA"/>
</dbReference>
<feature type="region of interest" description="Disordered" evidence="1">
    <location>
        <begin position="149"/>
        <end position="171"/>
    </location>
</feature>
<feature type="region of interest" description="Disordered" evidence="1">
    <location>
        <begin position="360"/>
        <end position="526"/>
    </location>
</feature>
<feature type="compositionally biased region" description="Basic and acidic residues" evidence="1">
    <location>
        <begin position="460"/>
        <end position="472"/>
    </location>
</feature>
<feature type="compositionally biased region" description="Polar residues" evidence="1">
    <location>
        <begin position="300"/>
        <end position="319"/>
    </location>
</feature>
<evidence type="ECO:0000256" key="1">
    <source>
        <dbReference type="SAM" id="MobiDB-lite"/>
    </source>
</evidence>
<dbReference type="RefSeq" id="XP_062686187.1">
    <property type="nucleotide sequence ID" value="XM_062822565.1"/>
</dbReference>
<comment type="caution">
    <text evidence="2">The sequence shown here is derived from an EMBL/GenBank/DDBJ whole genome shotgun (WGS) entry which is preliminary data.</text>
</comment>
<feature type="compositionally biased region" description="Basic residues" evidence="1">
    <location>
        <begin position="404"/>
        <end position="415"/>
    </location>
</feature>
<evidence type="ECO:0000313" key="3">
    <source>
        <dbReference type="Proteomes" id="UP001278500"/>
    </source>
</evidence>
<feature type="region of interest" description="Disordered" evidence="1">
    <location>
        <begin position="254"/>
        <end position="273"/>
    </location>
</feature>
<dbReference type="Proteomes" id="UP001278500">
    <property type="component" value="Unassembled WGS sequence"/>
</dbReference>
<name>A0AAE0JNG1_9PEZI</name>
<sequence length="526" mass="57886">MSICVAIQSALFYYLACTPCLQLRHEHRTHKKAKKERKEKARIIAEQPHLYRHPDPYNTNPYWAEEIRMGPCLPKKNKPNDASKSQSQRGLMWESRDGVSLATGSTHAISMARPTTATPITPTTEESNNKPIGFVHPPLADVAADLATDAETETVRPDTRGPSPTSGIPEQHDDAVSAVLSKTASATTVGTDWNMKRYQREDEELWGYDDESIRTSYKLMDAIKQAGSSAGRYVESKLGLEKQVTDEDRYNFYSSTKNPPVNDYHPPVVSSKPSHKNARAWMLQPPPPAKVMEGKVPVSRSASMTSVQSRWTMGSSMSTEARPSLGRIVGDKALEAKIQQRTANGDGYLDPELYSVASTMSRARSKRATNGSMARRTSSRLTTRSQDLSAGSDGSDEDNASTKAPKRRTTRRRSNRNVITPDSDENEEEDAYISRSLESLSSSHFPPHAAQRPKLPTIKSADDARLASEDKTLSSSSKVRPTSRSSTKLVLQDATNSSSSVSSSSNKLNQKERMIGSIDSGLAMHA</sequence>
<feature type="compositionally biased region" description="Polar residues" evidence="1">
    <location>
        <begin position="360"/>
        <end position="372"/>
    </location>
</feature>
<evidence type="ECO:0000313" key="2">
    <source>
        <dbReference type="EMBL" id="KAK3354809.1"/>
    </source>
</evidence>
<feature type="compositionally biased region" description="Low complexity" evidence="1">
    <location>
        <begin position="375"/>
        <end position="385"/>
    </location>
</feature>
<feature type="compositionally biased region" description="Polar residues" evidence="1">
    <location>
        <begin position="80"/>
        <end position="89"/>
    </location>
</feature>
<dbReference type="GeneID" id="87859719"/>
<protein>
    <submittedName>
        <fullName evidence="2">Uncharacterized protein</fullName>
    </submittedName>
</protein>
<proteinExistence type="predicted"/>